<dbReference type="eggNOG" id="COG4249">
    <property type="taxonomic scope" value="Bacteria"/>
</dbReference>
<evidence type="ECO:0000313" key="4">
    <source>
        <dbReference type="Proteomes" id="UP000002601"/>
    </source>
</evidence>
<feature type="chain" id="PRO_5002962719" evidence="1">
    <location>
        <begin position="24"/>
        <end position="507"/>
    </location>
</feature>
<dbReference type="EMBL" id="CP001649">
    <property type="protein sequence ID" value="ACS78236.1"/>
    <property type="molecule type" value="Genomic_DNA"/>
</dbReference>
<accession>C6BVM2</accession>
<organism evidence="3 4">
    <name type="scientific">Maridesulfovibrio salexigens (strain ATCC 14822 / DSM 2638 / NCIMB 8403 / VKM B-1763)</name>
    <name type="common">Desulfovibrio salexigens</name>
    <dbReference type="NCBI Taxonomy" id="526222"/>
    <lineage>
        <taxon>Bacteria</taxon>
        <taxon>Pseudomonadati</taxon>
        <taxon>Thermodesulfobacteriota</taxon>
        <taxon>Desulfovibrionia</taxon>
        <taxon>Desulfovibrionales</taxon>
        <taxon>Desulfovibrionaceae</taxon>
        <taxon>Maridesulfovibrio</taxon>
    </lineage>
</organism>
<gene>
    <name evidence="3" type="ordered locus">Desal_0166</name>
</gene>
<keyword evidence="4" id="KW-1185">Reference proteome</keyword>
<feature type="domain" description="Peptidase C14 caspase" evidence="2">
    <location>
        <begin position="263"/>
        <end position="498"/>
    </location>
</feature>
<dbReference type="KEGG" id="dsa:Desal_0166"/>
<dbReference type="Pfam" id="PF00656">
    <property type="entry name" value="Peptidase_C14"/>
    <property type="match status" value="1"/>
</dbReference>
<dbReference type="PANTHER" id="PTHR48104:SF30">
    <property type="entry name" value="METACASPASE-1"/>
    <property type="match status" value="1"/>
</dbReference>
<keyword evidence="1" id="KW-0732">Signal</keyword>
<dbReference type="SUPFAM" id="SSF52129">
    <property type="entry name" value="Caspase-like"/>
    <property type="match status" value="1"/>
</dbReference>
<proteinExistence type="predicted"/>
<dbReference type="InterPro" id="IPR029030">
    <property type="entry name" value="Caspase-like_dom_sf"/>
</dbReference>
<dbReference type="InterPro" id="IPR050452">
    <property type="entry name" value="Metacaspase"/>
</dbReference>
<sequence>MNKCSSIIILCAALMLMSSFAFAQKDMCLVAREFAAKAVAGFDKNPKKSLAGLMQANKWCPEDMKIAYNLGLAYYRYKRPDKAYAIWADLYKKKHSNKKLVQNLGWLAYKLGKNEEALDWARVMGETKGATRLQLAILFRQGKYEEAMAFAESNSKLLERKDLDQAAEYLVEKQWQQFRSGSREAATGNIVRLSSVYPDSKIIDRAKDKMVLAMWDDSVDIPVPRPLPDSAFNAETMQAASGESEVLQISKIKPTAKPSNKAFAVIVGIHKYQTINGPRFAANDAKQMQRMLTRMCGFKNDQAHIKLLLDNEATLGNMLNSLDWLERKARLNPGAKIIFYFSGHGSPLLAADKTTIKDGLLIPYEAHLDSLNTRTAISLAELDKRFSAIKNKNILTIIDACFSGSGKSASGMKLIKPQVKKELLSGKKQFITASAADRPAEEYAPGRQGAFSYFFLQGMMGPADSNKNGWVDTIEAFSYAKSKLNALDLEQDPRITSNKKIKLSKVR</sequence>
<dbReference type="GO" id="GO:0006508">
    <property type="term" value="P:proteolysis"/>
    <property type="evidence" value="ECO:0007669"/>
    <property type="project" value="InterPro"/>
</dbReference>
<dbReference type="GO" id="GO:0004197">
    <property type="term" value="F:cysteine-type endopeptidase activity"/>
    <property type="evidence" value="ECO:0007669"/>
    <property type="project" value="InterPro"/>
</dbReference>
<dbReference type="RefSeq" id="WP_012765762.1">
    <property type="nucleotide sequence ID" value="NC_012881.1"/>
</dbReference>
<name>C6BVM2_MARSD</name>
<dbReference type="InterPro" id="IPR011600">
    <property type="entry name" value="Pept_C14_caspase"/>
</dbReference>
<evidence type="ECO:0000256" key="1">
    <source>
        <dbReference type="SAM" id="SignalP"/>
    </source>
</evidence>
<dbReference type="GO" id="GO:0005737">
    <property type="term" value="C:cytoplasm"/>
    <property type="evidence" value="ECO:0007669"/>
    <property type="project" value="TreeGrafter"/>
</dbReference>
<dbReference type="Gene3D" id="1.25.40.10">
    <property type="entry name" value="Tetratricopeptide repeat domain"/>
    <property type="match status" value="1"/>
</dbReference>
<dbReference type="eggNOG" id="COG0457">
    <property type="taxonomic scope" value="Bacteria"/>
</dbReference>
<evidence type="ECO:0000313" key="3">
    <source>
        <dbReference type="EMBL" id="ACS78236.1"/>
    </source>
</evidence>
<dbReference type="Gene3D" id="3.40.50.1460">
    <property type="match status" value="1"/>
</dbReference>
<dbReference type="InterPro" id="IPR011990">
    <property type="entry name" value="TPR-like_helical_dom_sf"/>
</dbReference>
<dbReference type="AlphaFoldDB" id="C6BVM2"/>
<dbReference type="Proteomes" id="UP000002601">
    <property type="component" value="Chromosome"/>
</dbReference>
<dbReference type="PANTHER" id="PTHR48104">
    <property type="entry name" value="METACASPASE-4"/>
    <property type="match status" value="1"/>
</dbReference>
<protein>
    <submittedName>
        <fullName evidence="3">Peptidase C14 caspase catalytic subunit p20</fullName>
    </submittedName>
</protein>
<feature type="signal peptide" evidence="1">
    <location>
        <begin position="1"/>
        <end position="23"/>
    </location>
</feature>
<evidence type="ECO:0000259" key="2">
    <source>
        <dbReference type="Pfam" id="PF00656"/>
    </source>
</evidence>
<reference evidence="3 4" key="1">
    <citation type="submission" date="2009-06" db="EMBL/GenBank/DDBJ databases">
        <title>Complete sequence of Desulfovibrio salexigens DSM 2638.</title>
        <authorList>
            <consortium name="US DOE Joint Genome Institute"/>
            <person name="Lucas S."/>
            <person name="Copeland A."/>
            <person name="Lapidus A."/>
            <person name="Glavina del Rio T."/>
            <person name="Tice H."/>
            <person name="Bruce D."/>
            <person name="Goodwin L."/>
            <person name="Pitluck S."/>
            <person name="Munk A.C."/>
            <person name="Brettin T."/>
            <person name="Detter J.C."/>
            <person name="Han C."/>
            <person name="Tapia R."/>
            <person name="Larimer F."/>
            <person name="Land M."/>
            <person name="Hauser L."/>
            <person name="Kyrpides N."/>
            <person name="Anderson I."/>
            <person name="Wall J.D."/>
            <person name="Arkin A.P."/>
            <person name="Dehal P."/>
            <person name="Chivian D."/>
            <person name="Giles B."/>
            <person name="Hazen T.C."/>
        </authorList>
    </citation>
    <scope>NUCLEOTIDE SEQUENCE [LARGE SCALE GENOMIC DNA]</scope>
    <source>
        <strain evidence="4">ATCC 14822 / DSM 2638 / NCIMB 8403 / VKM B-1763</strain>
    </source>
</reference>
<dbReference type="HOGENOM" id="CLU_512684_0_0_7"/>
<dbReference type="SUPFAM" id="SSF48452">
    <property type="entry name" value="TPR-like"/>
    <property type="match status" value="1"/>
</dbReference>
<dbReference type="STRING" id="526222.Desal_0166"/>
<dbReference type="OrthoDB" id="9812126at2"/>